<evidence type="ECO:0000259" key="1">
    <source>
        <dbReference type="Pfam" id="PF19755"/>
    </source>
</evidence>
<dbReference type="OrthoDB" id="1078890at2"/>
<evidence type="ECO:0000313" key="4">
    <source>
        <dbReference type="Proteomes" id="UP000018439"/>
    </source>
</evidence>
<organism evidence="3 4">
    <name type="scientific">Bacteroides coprosuis DSM 18011</name>
    <dbReference type="NCBI Taxonomy" id="679937"/>
    <lineage>
        <taxon>Bacteria</taxon>
        <taxon>Pseudomonadati</taxon>
        <taxon>Bacteroidota</taxon>
        <taxon>Bacteroidia</taxon>
        <taxon>Bacteroidales</taxon>
        <taxon>Bacteroidaceae</taxon>
        <taxon>Bacteroides</taxon>
    </lineage>
</organism>
<evidence type="ECO:0000313" key="3">
    <source>
        <dbReference type="EMBL" id="EGJ70817.1"/>
    </source>
</evidence>
<accession>F3ZS11</accession>
<proteinExistence type="predicted"/>
<dbReference type="AlphaFoldDB" id="F3ZS11"/>
<name>F3ZS11_9BACE</name>
<keyword evidence="4" id="KW-1185">Reference proteome</keyword>
<dbReference type="InterPro" id="IPR058667">
    <property type="entry name" value="DUF6242_C"/>
</dbReference>
<dbReference type="eggNOG" id="COG1621">
    <property type="taxonomic scope" value="Bacteria"/>
</dbReference>
<feature type="domain" description="DUF6242" evidence="1">
    <location>
        <begin position="33"/>
        <end position="134"/>
    </location>
</feature>
<dbReference type="EMBL" id="CM001167">
    <property type="protein sequence ID" value="EGJ70817.1"/>
    <property type="molecule type" value="Genomic_DNA"/>
</dbReference>
<evidence type="ECO:0000259" key="2">
    <source>
        <dbReference type="Pfam" id="PF25852"/>
    </source>
</evidence>
<gene>
    <name evidence="3" type="ORF">Bcop_0599</name>
</gene>
<sequence length="418" mass="47794">MKIKLLPILSSLILATIFTSCLKSDNKTIELSTDATVHAISIDTVFGKEVPLTIDQINNQIFNTDSLPVNADTIVNNILVKSIQTVGGMISRIGNDGKDTIFNYQVDSVDLSKPLKFKVYAMDHNYDREYTLTINVHKEDPDSLLWVNMNNSPQLNKGESFAVSLDDNIFIYDNKLQASTAKTPKAEQWNEIALSRLDEIQEIQNVLSSKNKLYMLADNTIFVSENGETWTNMQLGTNIQNLLVVTPDNTLMAIREGKFISKKEKDESWKEGSLVPTDFPTQRVSSAFYERNNSAILMGQPEEGESTLAWFSETGSTWSKMISTNVDKQCPYLEQPHVFYYDKKLYAFGAKYDAIYESLNGQDWNKVNKKVFLPKEFEDKKEEMCALTIDQNNYIWIYWNSNEVWRGRINKFGHIIQK</sequence>
<dbReference type="STRING" id="679937.Bcop_0599"/>
<dbReference type="Pfam" id="PF25852">
    <property type="entry name" value="DUF6242_C"/>
    <property type="match status" value="1"/>
</dbReference>
<dbReference type="Pfam" id="PF19755">
    <property type="entry name" value="DUF6242"/>
    <property type="match status" value="1"/>
</dbReference>
<evidence type="ECO:0008006" key="5">
    <source>
        <dbReference type="Google" id="ProtNLM"/>
    </source>
</evidence>
<dbReference type="HOGENOM" id="CLU_042770_1_0_10"/>
<dbReference type="SUPFAM" id="SSF50939">
    <property type="entry name" value="Sialidases"/>
    <property type="match status" value="1"/>
</dbReference>
<feature type="domain" description="DUF6242" evidence="2">
    <location>
        <begin position="140"/>
        <end position="415"/>
    </location>
</feature>
<dbReference type="InterPro" id="IPR036278">
    <property type="entry name" value="Sialidase_sf"/>
</dbReference>
<dbReference type="PROSITE" id="PS51257">
    <property type="entry name" value="PROKAR_LIPOPROTEIN"/>
    <property type="match status" value="1"/>
</dbReference>
<dbReference type="Proteomes" id="UP000018439">
    <property type="component" value="Chromosome"/>
</dbReference>
<reference evidence="3 4" key="1">
    <citation type="journal article" date="2011" name="Stand. Genomic Sci.">
        <title>Non-contiguous finished genome sequence of Bacteroides coprosuis type strain (PC139).</title>
        <authorList>
            <person name="Land M."/>
            <person name="Held B."/>
            <person name="Gronow S."/>
            <person name="Abt B."/>
            <person name="Lucas S."/>
            <person name="Del Rio T.G."/>
            <person name="Nolan M."/>
            <person name="Tice H."/>
            <person name="Cheng J.F."/>
            <person name="Pitluck S."/>
            <person name="Liolios K."/>
            <person name="Pagani I."/>
            <person name="Ivanova N."/>
            <person name="Mavromatis K."/>
            <person name="Mikhailova N."/>
            <person name="Pati A."/>
            <person name="Tapia R."/>
            <person name="Han C."/>
            <person name="Goodwin L."/>
            <person name="Chen A."/>
            <person name="Palaniappan K."/>
            <person name="Hauser L."/>
            <person name="Brambilla E.M."/>
            <person name="Rohde M."/>
            <person name="Goker M."/>
            <person name="Detter J.C."/>
            <person name="Woyke T."/>
            <person name="Bristow J."/>
            <person name="Eisen J.A."/>
            <person name="Markowitz V."/>
            <person name="Hugenholtz P."/>
            <person name="Kyrpides N.C."/>
            <person name="Klenk H.P."/>
            <person name="Lapidus A."/>
        </authorList>
    </citation>
    <scope>NUCLEOTIDE SEQUENCE [LARGE SCALE GENOMIC DNA]</scope>
    <source>
        <strain evidence="3 4">DSM 18011</strain>
    </source>
</reference>
<dbReference type="InterPro" id="IPR046209">
    <property type="entry name" value="DUF6242_N"/>
</dbReference>
<protein>
    <recommendedName>
        <fullName evidence="5">Lipoprotein</fullName>
    </recommendedName>
</protein>